<accession>A0ABQ6NL33</accession>
<sequence length="61" mass="7305">MRFSKNFRDFILIMVAIRSFVKRKVGNFTKIGLKSCFDNESFRNITNTKLWYFRKMTGMIG</sequence>
<dbReference type="Proteomes" id="UP001285921">
    <property type="component" value="Unassembled WGS sequence"/>
</dbReference>
<evidence type="ECO:0000313" key="1">
    <source>
        <dbReference type="EMBL" id="GMK44729.1"/>
    </source>
</evidence>
<organism evidence="1 2">
    <name type="scientific">Paenibacillus glycanilyticus</name>
    <dbReference type="NCBI Taxonomy" id="126569"/>
    <lineage>
        <taxon>Bacteria</taxon>
        <taxon>Bacillati</taxon>
        <taxon>Bacillota</taxon>
        <taxon>Bacilli</taxon>
        <taxon>Bacillales</taxon>
        <taxon>Paenibacillaceae</taxon>
        <taxon>Paenibacillus</taxon>
    </lineage>
</organism>
<gene>
    <name evidence="1" type="ORF">PghCCS26_18570</name>
</gene>
<protein>
    <submittedName>
        <fullName evidence="1">Uncharacterized protein</fullName>
    </submittedName>
</protein>
<dbReference type="EMBL" id="BTCL01000005">
    <property type="protein sequence ID" value="GMK44729.1"/>
    <property type="molecule type" value="Genomic_DNA"/>
</dbReference>
<proteinExistence type="predicted"/>
<keyword evidence="2" id="KW-1185">Reference proteome</keyword>
<comment type="caution">
    <text evidence="1">The sequence shown here is derived from an EMBL/GenBank/DDBJ whole genome shotgun (WGS) entry which is preliminary data.</text>
</comment>
<evidence type="ECO:0000313" key="2">
    <source>
        <dbReference type="Proteomes" id="UP001285921"/>
    </source>
</evidence>
<reference evidence="1 2" key="1">
    <citation type="submission" date="2023-05" db="EMBL/GenBank/DDBJ databases">
        <title>Draft genome of Paenibacillus sp. CCS26.</title>
        <authorList>
            <person name="Akita H."/>
            <person name="Shinto Y."/>
            <person name="Kimura Z."/>
        </authorList>
    </citation>
    <scope>NUCLEOTIDE SEQUENCE [LARGE SCALE GENOMIC DNA]</scope>
    <source>
        <strain evidence="1 2">CCS26</strain>
    </source>
</reference>
<name>A0ABQ6NL33_9BACL</name>